<feature type="transmembrane region" description="Helical" evidence="9">
    <location>
        <begin position="63"/>
        <end position="81"/>
    </location>
</feature>
<dbReference type="PANTHER" id="PTHR30574:SF1">
    <property type="entry name" value="SULPHUR TRANSPORT DOMAIN-CONTAINING PROTEIN"/>
    <property type="match status" value="1"/>
</dbReference>
<name>A0A451G4H4_9GAMM</name>
<evidence type="ECO:0000256" key="9">
    <source>
        <dbReference type="SAM" id="Phobius"/>
    </source>
</evidence>
<keyword evidence="7 9" id="KW-0472">Membrane</keyword>
<evidence type="ECO:0000313" key="10">
    <source>
        <dbReference type="EMBL" id="QAB14373.1"/>
    </source>
</evidence>
<evidence type="ECO:0000256" key="4">
    <source>
        <dbReference type="ARBA" id="ARBA00022519"/>
    </source>
</evidence>
<feature type="transmembrane region" description="Helical" evidence="9">
    <location>
        <begin position="101"/>
        <end position="122"/>
    </location>
</feature>
<keyword evidence="2" id="KW-0813">Transport</keyword>
<dbReference type="Proteomes" id="UP000285478">
    <property type="component" value="Chromosome"/>
</dbReference>
<dbReference type="EMBL" id="CP035033">
    <property type="protein sequence ID" value="QAB14373.1"/>
    <property type="molecule type" value="Genomic_DNA"/>
</dbReference>
<proteinExistence type="inferred from homology"/>
<comment type="similarity">
    <text evidence="8">Belongs to the TsuA/YedE (TC 9.B.102) family.</text>
</comment>
<keyword evidence="5 9" id="KW-0812">Transmembrane</keyword>
<evidence type="ECO:0000313" key="11">
    <source>
        <dbReference type="Proteomes" id="UP000285478"/>
    </source>
</evidence>
<dbReference type="PANTHER" id="PTHR30574">
    <property type="entry name" value="INNER MEMBRANE PROTEIN YEDE"/>
    <property type="match status" value="1"/>
</dbReference>
<comment type="subcellular location">
    <subcellularLocation>
        <location evidence="1">Cell inner membrane</location>
        <topology evidence="1">Multi-pass membrane protein</topology>
    </subcellularLocation>
</comment>
<keyword evidence="11" id="KW-1185">Reference proteome</keyword>
<evidence type="ECO:0000256" key="5">
    <source>
        <dbReference type="ARBA" id="ARBA00022692"/>
    </source>
</evidence>
<accession>A0A451G4H4</accession>
<keyword evidence="6 9" id="KW-1133">Transmembrane helix</keyword>
<dbReference type="KEGG" id="htr:EPV75_01140"/>
<dbReference type="Pfam" id="PF04143">
    <property type="entry name" value="Sulf_transp"/>
    <property type="match status" value="1"/>
</dbReference>
<sequence length="162" mass="17611">MEVIVWSAWIAGISMGLFVVFHFWLMGKPAGCSTGYGNFCGMMFKRVEYFRTGEYKNINNSRLWFLLGIPIGGLLSALQAPEPWHFSFDMGMYNDILPQTLAGKAIWLIFGGALLGFGARLAGACTTGHALVGGAMLNPPSLLAGVIFFMSAFVTTHLLFGT</sequence>
<evidence type="ECO:0000256" key="7">
    <source>
        <dbReference type="ARBA" id="ARBA00023136"/>
    </source>
</evidence>
<protein>
    <submittedName>
        <fullName evidence="10">Uncharacterized protein</fullName>
    </submittedName>
</protein>
<gene>
    <name evidence="10" type="ORF">EPV75_01140</name>
</gene>
<evidence type="ECO:0000256" key="8">
    <source>
        <dbReference type="ARBA" id="ARBA00035655"/>
    </source>
</evidence>
<evidence type="ECO:0000256" key="6">
    <source>
        <dbReference type="ARBA" id="ARBA00022989"/>
    </source>
</evidence>
<dbReference type="AlphaFoldDB" id="A0A451G4H4"/>
<feature type="transmembrane region" description="Helical" evidence="9">
    <location>
        <begin position="6"/>
        <end position="25"/>
    </location>
</feature>
<keyword evidence="3" id="KW-1003">Cell membrane</keyword>
<dbReference type="GO" id="GO:0005886">
    <property type="term" value="C:plasma membrane"/>
    <property type="evidence" value="ECO:0007669"/>
    <property type="project" value="UniProtKB-SubCell"/>
</dbReference>
<evidence type="ECO:0000256" key="2">
    <source>
        <dbReference type="ARBA" id="ARBA00022448"/>
    </source>
</evidence>
<evidence type="ECO:0000256" key="1">
    <source>
        <dbReference type="ARBA" id="ARBA00004429"/>
    </source>
</evidence>
<keyword evidence="4" id="KW-0997">Cell inner membrane</keyword>
<dbReference type="RefSeq" id="WP_029939440.1">
    <property type="nucleotide sequence ID" value="NZ_CP035033.1"/>
</dbReference>
<organism evidence="10 11">
    <name type="scientific">Hydrogenovibrio thermophilus</name>
    <dbReference type="NCBI Taxonomy" id="265883"/>
    <lineage>
        <taxon>Bacteria</taxon>
        <taxon>Pseudomonadati</taxon>
        <taxon>Pseudomonadota</taxon>
        <taxon>Gammaproteobacteria</taxon>
        <taxon>Thiotrichales</taxon>
        <taxon>Piscirickettsiaceae</taxon>
        <taxon>Hydrogenovibrio</taxon>
    </lineage>
</organism>
<reference evidence="10 11" key="1">
    <citation type="journal article" date="2018" name="Environ. Microbiol.">
        <title>Genomes of ubiquitous marine and hypersaline Hydrogenovibrio, Thiomicrorhabdus and Thiomicrospira spp. encode a diversity of mechanisms to sustain chemolithoautotrophy in heterogeneous environments.</title>
        <authorList>
            <person name="Scott K.M."/>
            <person name="Williams J."/>
            <person name="Porter C.M.B."/>
            <person name="Russel S."/>
            <person name="Harmer T.L."/>
            <person name="Paul J.H."/>
            <person name="Antonen K.M."/>
            <person name="Bridges M.K."/>
            <person name="Camper G.J."/>
            <person name="Campla C.K."/>
            <person name="Casella L.G."/>
            <person name="Chase E."/>
            <person name="Conrad J.W."/>
            <person name="Cruz M.C."/>
            <person name="Dunlap D.S."/>
            <person name="Duran L."/>
            <person name="Fahsbender E.M."/>
            <person name="Goldsmith D.B."/>
            <person name="Keeley R.F."/>
            <person name="Kondoff M.R."/>
            <person name="Kussy B.I."/>
            <person name="Lane M.K."/>
            <person name="Lawler S."/>
            <person name="Leigh B.A."/>
            <person name="Lewis C."/>
            <person name="Lostal L.M."/>
            <person name="Marking D."/>
            <person name="Mancera P.A."/>
            <person name="McClenthan E.C."/>
            <person name="McIntyre E.A."/>
            <person name="Mine J.A."/>
            <person name="Modi S."/>
            <person name="Moore B.D."/>
            <person name="Morgan W.A."/>
            <person name="Nelson K.M."/>
            <person name="Nguyen K.N."/>
            <person name="Ogburn N."/>
            <person name="Parrino D.G."/>
            <person name="Pedapudi A.D."/>
            <person name="Pelham R.P."/>
            <person name="Preece A.M."/>
            <person name="Rampersad E.A."/>
            <person name="Richardson J.C."/>
            <person name="Rodgers C.M."/>
            <person name="Schaffer B.L."/>
            <person name="Sheridan N.E."/>
            <person name="Solone M.R."/>
            <person name="Staley Z.R."/>
            <person name="Tabuchi M."/>
            <person name="Waide R.J."/>
            <person name="Wanjugi P.W."/>
            <person name="Young S."/>
            <person name="Clum A."/>
            <person name="Daum C."/>
            <person name="Huntemann M."/>
            <person name="Ivanova N."/>
            <person name="Kyrpides N."/>
            <person name="Mikhailova N."/>
            <person name="Palaniappan K."/>
            <person name="Pillay M."/>
            <person name="Reddy T.B.K."/>
            <person name="Shapiro N."/>
            <person name="Stamatis D."/>
            <person name="Varghese N."/>
            <person name="Woyke T."/>
            <person name="Boden R."/>
            <person name="Freyermuth S.K."/>
            <person name="Kerfeld C.A."/>
        </authorList>
    </citation>
    <scope>NUCLEOTIDE SEQUENCE [LARGE SCALE GENOMIC DNA]</scope>
    <source>
        <strain evidence="10 11">JR-2</strain>
    </source>
</reference>
<evidence type="ECO:0000256" key="3">
    <source>
        <dbReference type="ARBA" id="ARBA00022475"/>
    </source>
</evidence>
<feature type="transmembrane region" description="Helical" evidence="9">
    <location>
        <begin position="142"/>
        <end position="160"/>
    </location>
</feature>
<dbReference type="InterPro" id="IPR007272">
    <property type="entry name" value="Sulf_transp_TsuA/YedE"/>
</dbReference>